<evidence type="ECO:0000259" key="15">
    <source>
        <dbReference type="Pfam" id="PF00288"/>
    </source>
</evidence>
<dbReference type="AlphaFoldDB" id="A0A024SID6"/>
<dbReference type="GO" id="GO:0000055">
    <property type="term" value="P:ribosomal large subunit export from nucleus"/>
    <property type="evidence" value="ECO:0007669"/>
    <property type="project" value="TreeGrafter"/>
</dbReference>
<reference evidence="21" key="1">
    <citation type="journal article" date="2013" name="Ind. Biotechnol.">
        <title>Comparative genomics analysis of Trichoderma reesei strains.</title>
        <authorList>
            <person name="Koike H."/>
            <person name="Aerts A."/>
            <person name="LaButti K."/>
            <person name="Grigoriev I.V."/>
            <person name="Baker S.E."/>
        </authorList>
    </citation>
    <scope>NUCLEOTIDE SEQUENCE [LARGE SCALE GENOMIC DNA]</scope>
    <source>
        <strain evidence="21">ATCC 56765 / BCRC 32924 / NRRL 11460 / Rut C-30</strain>
    </source>
</reference>
<keyword evidence="10" id="KW-0752">Steroid biosynthesis</keyword>
<evidence type="ECO:0000256" key="8">
    <source>
        <dbReference type="ARBA" id="ARBA00022840"/>
    </source>
</evidence>
<evidence type="ECO:0000259" key="18">
    <source>
        <dbReference type="Pfam" id="PF21192"/>
    </source>
</evidence>
<feature type="domain" description="Nmd3 N-terminal" evidence="16">
    <location>
        <begin position="443"/>
        <end position="673"/>
    </location>
</feature>
<keyword evidence="9" id="KW-0653">Protein transport</keyword>
<keyword evidence="13" id="KW-0539">Nucleus</keyword>
<feature type="region of interest" description="Disordered" evidence="14">
    <location>
        <begin position="893"/>
        <end position="932"/>
    </location>
</feature>
<dbReference type="InterPro" id="IPR013750">
    <property type="entry name" value="GHMP_kinase_C_dom"/>
</dbReference>
<protein>
    <recommendedName>
        <fullName evidence="4">60S ribosomal export protein NMD3</fullName>
    </recommendedName>
</protein>
<evidence type="ECO:0000256" key="5">
    <source>
        <dbReference type="ARBA" id="ARBA00022448"/>
    </source>
</evidence>
<evidence type="ECO:0000256" key="6">
    <source>
        <dbReference type="ARBA" id="ARBA00022490"/>
    </source>
</evidence>
<evidence type="ECO:0000259" key="19">
    <source>
        <dbReference type="Pfam" id="PF21193"/>
    </source>
</evidence>
<dbReference type="EMBL" id="KI911140">
    <property type="protein sequence ID" value="ETS05511.1"/>
    <property type="molecule type" value="Genomic_DNA"/>
</dbReference>
<dbReference type="GO" id="GO:0015031">
    <property type="term" value="P:protein transport"/>
    <property type="evidence" value="ECO:0007669"/>
    <property type="project" value="UniProtKB-KW"/>
</dbReference>
<name>A0A024SID6_HYPJR</name>
<feature type="compositionally biased region" description="Acidic residues" evidence="14">
    <location>
        <begin position="920"/>
        <end position="932"/>
    </location>
</feature>
<gene>
    <name evidence="20" type="ORF">M419DRAFT_127069</name>
</gene>
<dbReference type="Pfam" id="PF08544">
    <property type="entry name" value="GHMP_kinases_C"/>
    <property type="match status" value="1"/>
</dbReference>
<evidence type="ECO:0000256" key="11">
    <source>
        <dbReference type="ARBA" id="ARBA00023166"/>
    </source>
</evidence>
<dbReference type="GO" id="GO:0016126">
    <property type="term" value="P:sterol biosynthetic process"/>
    <property type="evidence" value="ECO:0007669"/>
    <property type="project" value="UniProtKB-KW"/>
</dbReference>
<dbReference type="InterPro" id="IPR007064">
    <property type="entry name" value="Nmd3_N"/>
</dbReference>
<keyword evidence="7" id="KW-0547">Nucleotide-binding</keyword>
<evidence type="ECO:0000256" key="7">
    <source>
        <dbReference type="ARBA" id="ARBA00022741"/>
    </source>
</evidence>
<feature type="domain" description="60S ribosomal export protein NMD3 SH3" evidence="19">
    <location>
        <begin position="676"/>
        <end position="724"/>
    </location>
</feature>
<evidence type="ECO:0000259" key="17">
    <source>
        <dbReference type="Pfam" id="PF08544"/>
    </source>
</evidence>
<organism evidence="20 21">
    <name type="scientific">Hypocrea jecorina (strain ATCC 56765 / BCRC 32924 / NRRL 11460 / Rut C-30)</name>
    <name type="common">Trichoderma reesei</name>
    <dbReference type="NCBI Taxonomy" id="1344414"/>
    <lineage>
        <taxon>Eukaryota</taxon>
        <taxon>Fungi</taxon>
        <taxon>Dikarya</taxon>
        <taxon>Ascomycota</taxon>
        <taxon>Pezizomycotina</taxon>
        <taxon>Sordariomycetes</taxon>
        <taxon>Hypocreomycetidae</taxon>
        <taxon>Hypocreales</taxon>
        <taxon>Hypocreaceae</taxon>
        <taxon>Trichoderma</taxon>
    </lineage>
</organism>
<proteinExistence type="inferred from homology"/>
<dbReference type="KEGG" id="trr:M419DRAFT_127069"/>
<dbReference type="PANTHER" id="PTHR12746:SF2">
    <property type="entry name" value="60S RIBOSOMAL EXPORT PROTEIN NMD3"/>
    <property type="match status" value="1"/>
</dbReference>
<feature type="domain" description="GHMP kinase N-terminal" evidence="15">
    <location>
        <begin position="161"/>
        <end position="227"/>
    </location>
</feature>
<evidence type="ECO:0000313" key="20">
    <source>
        <dbReference type="EMBL" id="ETS05511.1"/>
    </source>
</evidence>
<feature type="domain" description="60S ribosomal export protein NMD3 OB-fold" evidence="18">
    <location>
        <begin position="740"/>
        <end position="830"/>
    </location>
</feature>
<evidence type="ECO:0000256" key="3">
    <source>
        <dbReference type="ARBA" id="ARBA00009794"/>
    </source>
</evidence>
<dbReference type="Pfam" id="PF00288">
    <property type="entry name" value="GHMP_kinases_N"/>
    <property type="match status" value="1"/>
</dbReference>
<evidence type="ECO:0000256" key="13">
    <source>
        <dbReference type="ARBA" id="ARBA00023242"/>
    </source>
</evidence>
<feature type="compositionally biased region" description="Acidic residues" evidence="14">
    <location>
        <begin position="898"/>
        <end position="912"/>
    </location>
</feature>
<dbReference type="GO" id="GO:0043023">
    <property type="term" value="F:ribosomal large subunit binding"/>
    <property type="evidence" value="ECO:0007669"/>
    <property type="project" value="InterPro"/>
</dbReference>
<evidence type="ECO:0000313" key="21">
    <source>
        <dbReference type="Proteomes" id="UP000024376"/>
    </source>
</evidence>
<sequence>MPTANASVAVSAPGKVLLAGGYLVLDRAYTGLVLGLSARINVVAGEILATAEGVELREIVVDSPQFLDAQWRYGYHLAPEKGGIKVTQLQVGPTISANPFVETTLSYALTYIDALVSSTRSRNAIKSSRLIILADNDYYSHSHASSSGRFAKFPVTLQGANKTGLGSSAALVTSLTASLLTHYLPSSVFDLSSAKGKRTLHNLAQAAHCAAQGKVGSGFDVAAAVYGSCTYRRFSPGILSALPEPGAPGFSDKLLAVVDGDQWDVEVQDDGVSLPPGVVLRMCDVDCGSQTVSMVKKVLSWRAQDEQHSTALWNDLQARNDALAATLKAGDLDQLPDKLRQVRELIRQMGREADVPIEPDSQTELLDAISALDGVYGGVVPGAGGFDALALLMRDDDETLARVQDFLAAWSREKDAKVKLLGVKGEMEGVRQESLDVYDGILCHNCGAPIDGTTATGAACYDCIKLTNDISQGIQREATIQQCRDCERWLLPPSSWISAMPESRELLALCLKKLRGLNKVRIVDASFIWTEPHSRRVKVKLTVQDAVQQGVLLQQSFEVVYVVAHQQCPECAKSFTPNHWRACVQVRQKVLHKRTFHFLEQLVLKHGAHRETLNIKEAKDGIDFFFSVRNQAEKFVDFLNSVVPVKVKSSQELISMDTHTSKKSYKFTFSAELVPVCRDDLVALPIKLAKQSGNISPLVLCHKIGTAVYLMDPQTLQTAEVSSSIYWRAPFTALADAMELVEFIIMDIEPTPTRKGKWVLAEATVARASDLGVNDKTYFTRTHLGNLLQPGDSAMGYMLSGTNFNNPEFDAIEESNTYSSTVPDVVLVKKHYPNRRRNRRRNWKLKRMNKDEGDLLPKKADQERMDKEYEMFLRDVEEDEELRAALALYKNPKKTNDEEMSIAETEDDEEDGVPGVNMDELLDDFDELTMED</sequence>
<dbReference type="SUPFAM" id="SSF55060">
    <property type="entry name" value="GHMP Kinase, C-terminal domain"/>
    <property type="match status" value="1"/>
</dbReference>
<keyword evidence="6" id="KW-0963">Cytoplasm</keyword>
<dbReference type="GO" id="GO:0005524">
    <property type="term" value="F:ATP binding"/>
    <property type="evidence" value="ECO:0007669"/>
    <property type="project" value="UniProtKB-KW"/>
</dbReference>
<keyword evidence="5" id="KW-0813">Transport</keyword>
<dbReference type="Proteomes" id="UP000024376">
    <property type="component" value="Unassembled WGS sequence"/>
</dbReference>
<dbReference type="SUPFAM" id="SSF54211">
    <property type="entry name" value="Ribosomal protein S5 domain 2-like"/>
    <property type="match status" value="1"/>
</dbReference>
<keyword evidence="11" id="KW-1207">Sterol metabolism</keyword>
<dbReference type="Pfam" id="PF21193">
    <property type="entry name" value="NMD_SH3"/>
    <property type="match status" value="1"/>
</dbReference>
<dbReference type="Pfam" id="PF21192">
    <property type="entry name" value="OB_NMD3"/>
    <property type="match status" value="1"/>
</dbReference>
<evidence type="ECO:0000256" key="10">
    <source>
        <dbReference type="ARBA" id="ARBA00023011"/>
    </source>
</evidence>
<keyword evidence="10" id="KW-0444">Lipid biosynthesis</keyword>
<dbReference type="InterPro" id="IPR048898">
    <property type="entry name" value="OB_NMD3"/>
</dbReference>
<evidence type="ECO:0000256" key="9">
    <source>
        <dbReference type="ARBA" id="ARBA00022927"/>
    </source>
</evidence>
<comment type="subcellular location">
    <subcellularLocation>
        <location evidence="2">Cytoplasm</location>
    </subcellularLocation>
    <subcellularLocation>
        <location evidence="1">Nucleus</location>
    </subcellularLocation>
</comment>
<evidence type="ECO:0000256" key="4">
    <source>
        <dbReference type="ARBA" id="ARBA00017035"/>
    </source>
</evidence>
<dbReference type="GO" id="GO:0005737">
    <property type="term" value="C:cytoplasm"/>
    <property type="evidence" value="ECO:0007669"/>
    <property type="project" value="UniProtKB-SubCell"/>
</dbReference>
<evidence type="ECO:0000256" key="12">
    <source>
        <dbReference type="ARBA" id="ARBA00023221"/>
    </source>
</evidence>
<keyword evidence="10" id="KW-0756">Sterol biosynthesis</keyword>
<accession>A0A024SID6</accession>
<dbReference type="OrthoDB" id="203821at2759"/>
<dbReference type="GO" id="GO:0005634">
    <property type="term" value="C:nucleus"/>
    <property type="evidence" value="ECO:0007669"/>
    <property type="project" value="UniProtKB-SubCell"/>
</dbReference>
<dbReference type="InterPro" id="IPR006204">
    <property type="entry name" value="GHMP_kinase_N_dom"/>
</dbReference>
<keyword evidence="12" id="KW-0443">Lipid metabolism</keyword>
<keyword evidence="12" id="KW-0753">Steroid metabolism</keyword>
<comment type="similarity">
    <text evidence="3">Belongs to the NMD3 family.</text>
</comment>
<dbReference type="HOGENOM" id="CLU_011809_0_0_1"/>
<dbReference type="InterPro" id="IPR014721">
    <property type="entry name" value="Ribsml_uS5_D2-typ_fold_subgr"/>
</dbReference>
<evidence type="ECO:0000259" key="16">
    <source>
        <dbReference type="Pfam" id="PF04981"/>
    </source>
</evidence>
<dbReference type="Pfam" id="PF04981">
    <property type="entry name" value="NMD3"/>
    <property type="match status" value="1"/>
</dbReference>
<dbReference type="InterPro" id="IPR036554">
    <property type="entry name" value="GHMP_kinase_C_sf"/>
</dbReference>
<dbReference type="PANTHER" id="PTHR12746">
    <property type="entry name" value="NONSENSE-MEDIATED MRNA DECAY PROTEIN 3"/>
    <property type="match status" value="1"/>
</dbReference>
<dbReference type="Gene3D" id="3.30.70.890">
    <property type="entry name" value="GHMP kinase, C-terminal domain"/>
    <property type="match status" value="1"/>
</dbReference>
<evidence type="ECO:0000256" key="1">
    <source>
        <dbReference type="ARBA" id="ARBA00004123"/>
    </source>
</evidence>
<evidence type="ECO:0000256" key="2">
    <source>
        <dbReference type="ARBA" id="ARBA00004496"/>
    </source>
</evidence>
<evidence type="ECO:0000256" key="14">
    <source>
        <dbReference type="SAM" id="MobiDB-lite"/>
    </source>
</evidence>
<dbReference type="InterPro" id="IPR039768">
    <property type="entry name" value="Nmd3"/>
</dbReference>
<dbReference type="Gene3D" id="3.30.230.10">
    <property type="match status" value="1"/>
</dbReference>
<feature type="domain" description="GHMP kinase C-terminal" evidence="17">
    <location>
        <begin position="339"/>
        <end position="407"/>
    </location>
</feature>
<dbReference type="InterPro" id="IPR020568">
    <property type="entry name" value="Ribosomal_Su5_D2-typ_SF"/>
</dbReference>
<dbReference type="InterPro" id="IPR048899">
    <property type="entry name" value="NMD_SH3"/>
</dbReference>
<keyword evidence="8" id="KW-0067">ATP-binding</keyword>